<dbReference type="RefSeq" id="XP_018288351.1">
    <property type="nucleotide sequence ID" value="XM_018440612.1"/>
</dbReference>
<sequence>MKKDTKNKKIPIAVLVHGTTEANEVTSPRHKTINKNNSKESEYYTILHYTILQNTLIFNRFCSTIYKLILTKPNGQLPFGGSKGRLGRGTKLFCIKSTFLVRYTEGRNGIFHSFAPK</sequence>
<dbReference type="EMBL" id="KV440989">
    <property type="protein sequence ID" value="OAD70311.1"/>
    <property type="molecule type" value="Genomic_DNA"/>
</dbReference>
<protein>
    <submittedName>
        <fullName evidence="1">Uncharacterized protein</fullName>
    </submittedName>
</protein>
<dbReference type="Proteomes" id="UP000077315">
    <property type="component" value="Unassembled WGS sequence"/>
</dbReference>
<reference evidence="2" key="1">
    <citation type="submission" date="2015-06" db="EMBL/GenBank/DDBJ databases">
        <title>Expansion of signal transduction pathways in fungi by whole-genome duplication.</title>
        <authorList>
            <consortium name="DOE Joint Genome Institute"/>
            <person name="Corrochano L.M."/>
            <person name="Kuo A."/>
            <person name="Marcet-Houben M."/>
            <person name="Polaino S."/>
            <person name="Salamov A."/>
            <person name="Villalobos J.M."/>
            <person name="Alvarez M.I."/>
            <person name="Avalos J."/>
            <person name="Benito E.P."/>
            <person name="Benoit I."/>
            <person name="Burger G."/>
            <person name="Camino L.P."/>
            <person name="Canovas D."/>
            <person name="Cerda-Olmedo E."/>
            <person name="Cheng J.-F."/>
            <person name="Dominguez A."/>
            <person name="Elias M."/>
            <person name="Eslava A.P."/>
            <person name="Glaser F."/>
            <person name="Grimwood J."/>
            <person name="Gutierrez G."/>
            <person name="Heitman J."/>
            <person name="Henrissat B."/>
            <person name="Iturriaga E.A."/>
            <person name="Lang B.F."/>
            <person name="Lavin J.L."/>
            <person name="Lee S."/>
            <person name="Li W."/>
            <person name="Lindquist E."/>
            <person name="Lopez-Garcia S."/>
            <person name="Luque E.M."/>
            <person name="Marcos A.T."/>
            <person name="Martin J."/>
            <person name="McCluskey K."/>
            <person name="Medina H.R."/>
            <person name="Miralles-Duran A."/>
            <person name="Miyazaki A."/>
            <person name="Munoz-Torres E."/>
            <person name="Oguiza J.A."/>
            <person name="Ohm R."/>
            <person name="Olmedo M."/>
            <person name="Orejas M."/>
            <person name="Ortiz-Castellanos L."/>
            <person name="Pisabarro A.G."/>
            <person name="Rodriguez-Romero J."/>
            <person name="Ruiz-Herrera J."/>
            <person name="Ruiz-Vazquez R."/>
            <person name="Sanz C."/>
            <person name="Schackwitz W."/>
            <person name="Schmutz J."/>
            <person name="Shahriari M."/>
            <person name="Shelest E."/>
            <person name="Silva-Franco F."/>
            <person name="Soanes D."/>
            <person name="Syed K."/>
            <person name="Tagua V.G."/>
            <person name="Talbot N.J."/>
            <person name="Thon M."/>
            <person name="De vries R.P."/>
            <person name="Wiebenga A."/>
            <person name="Yadav J.S."/>
            <person name="Braun E.L."/>
            <person name="Baker S."/>
            <person name="Garre V."/>
            <person name="Horwitz B."/>
            <person name="Torres-Martinez S."/>
            <person name="Idnurm A."/>
            <person name="Herrera-Estrella A."/>
            <person name="Gabaldon T."/>
            <person name="Grigoriev I.V."/>
        </authorList>
    </citation>
    <scope>NUCLEOTIDE SEQUENCE [LARGE SCALE GENOMIC DNA]</scope>
    <source>
        <strain evidence="2">NRRL 1555(-)</strain>
    </source>
</reference>
<name>A0A163A0W3_PHYB8</name>
<evidence type="ECO:0000313" key="1">
    <source>
        <dbReference type="EMBL" id="OAD70311.1"/>
    </source>
</evidence>
<proteinExistence type="predicted"/>
<dbReference type="AlphaFoldDB" id="A0A163A0W3"/>
<evidence type="ECO:0000313" key="2">
    <source>
        <dbReference type="Proteomes" id="UP000077315"/>
    </source>
</evidence>
<dbReference type="InParanoid" id="A0A163A0W3"/>
<gene>
    <name evidence="1" type="ORF">PHYBLDRAFT_60213</name>
</gene>
<dbReference type="GeneID" id="29001518"/>
<organism evidence="1 2">
    <name type="scientific">Phycomyces blakesleeanus (strain ATCC 8743b / DSM 1359 / FGSC 10004 / NBRC 33097 / NRRL 1555)</name>
    <dbReference type="NCBI Taxonomy" id="763407"/>
    <lineage>
        <taxon>Eukaryota</taxon>
        <taxon>Fungi</taxon>
        <taxon>Fungi incertae sedis</taxon>
        <taxon>Mucoromycota</taxon>
        <taxon>Mucoromycotina</taxon>
        <taxon>Mucoromycetes</taxon>
        <taxon>Mucorales</taxon>
        <taxon>Phycomycetaceae</taxon>
        <taxon>Phycomyces</taxon>
    </lineage>
</organism>
<accession>A0A163A0W3</accession>
<keyword evidence="2" id="KW-1185">Reference proteome</keyword>
<dbReference type="VEuPathDB" id="FungiDB:PHYBLDRAFT_60213"/>